<dbReference type="HOGENOM" id="CLU_3380730_0_0_7"/>
<accession>M4VAS1</accession>
<reference evidence="2 3" key="1">
    <citation type="journal article" date="2013" name="ISME J.">
        <title>By their genes ye shall know them: genomic signatures of predatory bacteria.</title>
        <authorList>
            <person name="Pasternak Z."/>
            <person name="Pietrokovski S."/>
            <person name="Rotem O."/>
            <person name="Gophna U."/>
            <person name="Lurie-Weinberger M.N."/>
            <person name="Jurkevitch E."/>
        </authorList>
    </citation>
    <scope>NUCLEOTIDE SEQUENCE [LARGE SCALE GENOMIC DNA]</scope>
    <source>
        <strain evidence="2 3">JSS</strain>
    </source>
</reference>
<dbReference type="KEGG" id="bex:A11Q_2112"/>
<evidence type="ECO:0000313" key="2">
    <source>
        <dbReference type="EMBL" id="AGH96328.1"/>
    </source>
</evidence>
<gene>
    <name evidence="2" type="ORF">A11Q_2112</name>
</gene>
<feature type="region of interest" description="Disordered" evidence="1">
    <location>
        <begin position="1"/>
        <end position="33"/>
    </location>
</feature>
<sequence>MKKAQHIKKVKPNPKSASPLVKGALGTSCTPTN</sequence>
<name>M4VAS1_9BACT</name>
<dbReference type="AlphaFoldDB" id="M4VAS1"/>
<dbReference type="Proteomes" id="UP000012040">
    <property type="component" value="Chromosome"/>
</dbReference>
<dbReference type="EMBL" id="CP003537">
    <property type="protein sequence ID" value="AGH96328.1"/>
    <property type="molecule type" value="Genomic_DNA"/>
</dbReference>
<feature type="compositionally biased region" description="Basic residues" evidence="1">
    <location>
        <begin position="1"/>
        <end position="12"/>
    </location>
</feature>
<proteinExistence type="predicted"/>
<protein>
    <submittedName>
        <fullName evidence="2">Uncharacterized protein</fullName>
    </submittedName>
</protein>
<organism evidence="2 3">
    <name type="scientific">Pseudobdellovibrio exovorus JSS</name>
    <dbReference type="NCBI Taxonomy" id="1184267"/>
    <lineage>
        <taxon>Bacteria</taxon>
        <taxon>Pseudomonadati</taxon>
        <taxon>Bdellovibrionota</taxon>
        <taxon>Bdellovibrionia</taxon>
        <taxon>Bdellovibrionales</taxon>
        <taxon>Pseudobdellovibrionaceae</taxon>
        <taxon>Pseudobdellovibrio</taxon>
    </lineage>
</organism>
<evidence type="ECO:0000313" key="3">
    <source>
        <dbReference type="Proteomes" id="UP000012040"/>
    </source>
</evidence>
<evidence type="ECO:0000256" key="1">
    <source>
        <dbReference type="SAM" id="MobiDB-lite"/>
    </source>
</evidence>
<keyword evidence="3" id="KW-1185">Reference proteome</keyword>